<dbReference type="Proteomes" id="UP000179860">
    <property type="component" value="Plasmid pl2WSM5005"/>
</dbReference>
<dbReference type="Pfam" id="PF00296">
    <property type="entry name" value="Bac_luciferase"/>
    <property type="match status" value="1"/>
</dbReference>
<sequence>MLWSVQLPGSHPIEKQLELIELADQLGFHAYYFNDEIYHYDIWNVMAQAAVRTKNIRLVAVTNVVVQDPVYLAQRLLTVDMVSNGRAEALYSIGSVPMLKQFGVDMEQLKPIGRLREAQKVLRQFLDTSEITFEGKYYKYTGISTSAHKIQDQIPLTMGGIKGPKTFEVAAEISHGLMTGILYSREALRYAADHFKIGAANAGRDWKSLSLGAGIIGTIGTDGDAARNAARKIGAFYLPALGDEAAIKHGIDPQRLIPIREAFHRGDVKAAIEMTPNDIADSQILATGTPDEVVNQLRVVEEEGYNHICIDIIDASSVKNMTGFDVDGIPDAAGQLRLLHEKVRPAFS</sequence>
<keyword evidence="3" id="KW-0614">Plasmid</keyword>
<dbReference type="Gene3D" id="3.20.20.30">
    <property type="entry name" value="Luciferase-like domain"/>
    <property type="match status" value="1"/>
</dbReference>
<evidence type="ECO:0000259" key="2">
    <source>
        <dbReference type="Pfam" id="PF00296"/>
    </source>
</evidence>
<dbReference type="AlphaFoldDB" id="A0A1I9YWA9"/>
<geneLocation type="plasmid" evidence="3 4">
    <name>pl2WSM5005</name>
</geneLocation>
<keyword evidence="1" id="KW-0560">Oxidoreductase</keyword>
<dbReference type="SUPFAM" id="SSF51679">
    <property type="entry name" value="Bacterial luciferase-like"/>
    <property type="match status" value="1"/>
</dbReference>
<accession>A0A1I9YWA9</accession>
<name>A0A1I9YWA9_9BURK</name>
<evidence type="ECO:0000256" key="1">
    <source>
        <dbReference type="ARBA" id="ARBA00023002"/>
    </source>
</evidence>
<gene>
    <name evidence="3" type="ORF">BJG93_33595</name>
</gene>
<protein>
    <submittedName>
        <fullName evidence="3">LLM class flavin-dependent oxidoreductase</fullName>
    </submittedName>
</protein>
<organism evidence="3 4">
    <name type="scientific">Paraburkholderia sprentiae WSM5005</name>
    <dbReference type="NCBI Taxonomy" id="754502"/>
    <lineage>
        <taxon>Bacteria</taxon>
        <taxon>Pseudomonadati</taxon>
        <taxon>Pseudomonadota</taxon>
        <taxon>Betaproteobacteria</taxon>
        <taxon>Burkholderiales</taxon>
        <taxon>Burkholderiaceae</taxon>
        <taxon>Paraburkholderia</taxon>
    </lineage>
</organism>
<evidence type="ECO:0000313" key="4">
    <source>
        <dbReference type="Proteomes" id="UP000179860"/>
    </source>
</evidence>
<keyword evidence="4" id="KW-1185">Reference proteome</keyword>
<dbReference type="InterPro" id="IPR011251">
    <property type="entry name" value="Luciferase-like_dom"/>
</dbReference>
<dbReference type="PANTHER" id="PTHR43244">
    <property type="match status" value="1"/>
</dbReference>
<dbReference type="InterPro" id="IPR050564">
    <property type="entry name" value="F420-G6PD/mer"/>
</dbReference>
<dbReference type="GO" id="GO:0016705">
    <property type="term" value="F:oxidoreductase activity, acting on paired donors, with incorporation or reduction of molecular oxygen"/>
    <property type="evidence" value="ECO:0007669"/>
    <property type="project" value="InterPro"/>
</dbReference>
<dbReference type="EMBL" id="CP017565">
    <property type="protein sequence ID" value="APA90501.1"/>
    <property type="molecule type" value="Genomic_DNA"/>
</dbReference>
<dbReference type="CDD" id="cd01097">
    <property type="entry name" value="Tetrahydromethanopterin_reductase"/>
    <property type="match status" value="1"/>
</dbReference>
<feature type="domain" description="Luciferase-like" evidence="2">
    <location>
        <begin position="11"/>
        <end position="306"/>
    </location>
</feature>
<dbReference type="InterPro" id="IPR036661">
    <property type="entry name" value="Luciferase-like_sf"/>
</dbReference>
<reference evidence="3" key="2">
    <citation type="submission" date="2021-06" db="EMBL/GenBank/DDBJ databases">
        <authorList>
            <person name="Rogers T.H."/>
            <person name="Ramsay J.P."/>
            <person name="Wang P."/>
            <person name="Terpolilli J."/>
        </authorList>
    </citation>
    <scope>NUCLEOTIDE SEQUENCE</scope>
    <source>
        <strain evidence="3">WSM5005</strain>
        <plasmid evidence="3">pl2WSM5005</plasmid>
    </source>
</reference>
<reference evidence="3" key="1">
    <citation type="submission" date="2016-09" db="EMBL/GenBank/DDBJ databases">
        <title>The Complete Genome of Burkholderia sprentiae wsm5005.</title>
        <authorList>
            <person name="De Meyer S."/>
            <person name="Wang P."/>
            <person name="Terpolilli J."/>
        </authorList>
    </citation>
    <scope>NUCLEOTIDE SEQUENCE [LARGE SCALE GENOMIC DNA]</scope>
    <source>
        <strain evidence="3">WSM5005</strain>
        <plasmid evidence="3">pl2WSM5005</plasmid>
    </source>
</reference>
<dbReference type="PANTHER" id="PTHR43244:SF1">
    <property type="entry name" value="5,10-METHYLENETETRAHYDROMETHANOPTERIN REDUCTASE"/>
    <property type="match status" value="1"/>
</dbReference>
<dbReference type="OrthoDB" id="7055978at2"/>
<dbReference type="RefSeq" id="WP_027193640.1">
    <property type="nucleotide sequence ID" value="NZ_CP017565.2"/>
</dbReference>
<dbReference type="KEGG" id="pspw:BJG93_33595"/>
<evidence type="ECO:0000313" key="3">
    <source>
        <dbReference type="EMBL" id="APA90501.1"/>
    </source>
</evidence>
<proteinExistence type="predicted"/>